<protein>
    <recommendedName>
        <fullName evidence="4">Bacterioferritin comigratory protein</fullName>
    </recommendedName>
</protein>
<keyword evidence="1" id="KW-0175">Coiled coil</keyword>
<evidence type="ECO:0000256" key="1">
    <source>
        <dbReference type="SAM" id="Coils"/>
    </source>
</evidence>
<dbReference type="RefSeq" id="WP_284202200.1">
    <property type="nucleotide sequence ID" value="NZ_BSPQ01000001.1"/>
</dbReference>
<evidence type="ECO:0000313" key="3">
    <source>
        <dbReference type="Proteomes" id="UP001157353"/>
    </source>
</evidence>
<keyword evidence="3" id="KW-1185">Reference proteome</keyword>
<evidence type="ECO:0000313" key="2">
    <source>
        <dbReference type="EMBL" id="GLS89080.1"/>
    </source>
</evidence>
<dbReference type="Proteomes" id="UP001157353">
    <property type="component" value="Unassembled WGS sequence"/>
</dbReference>
<dbReference type="EMBL" id="BSPQ01000001">
    <property type="protein sequence ID" value="GLS89080.1"/>
    <property type="molecule type" value="Genomic_DNA"/>
</dbReference>
<organism evidence="2 3">
    <name type="scientific">Psychromonas marina</name>
    <dbReference type="NCBI Taxonomy" id="88364"/>
    <lineage>
        <taxon>Bacteria</taxon>
        <taxon>Pseudomonadati</taxon>
        <taxon>Pseudomonadota</taxon>
        <taxon>Gammaproteobacteria</taxon>
        <taxon>Alteromonadales</taxon>
        <taxon>Psychromonadaceae</taxon>
        <taxon>Psychromonas</taxon>
    </lineage>
</organism>
<accession>A0ABQ6DVG7</accession>
<gene>
    <name evidence="2" type="ORF">GCM10007916_01470</name>
</gene>
<evidence type="ECO:0008006" key="4">
    <source>
        <dbReference type="Google" id="ProtNLM"/>
    </source>
</evidence>
<reference evidence="3" key="1">
    <citation type="journal article" date="2019" name="Int. J. Syst. Evol. Microbiol.">
        <title>The Global Catalogue of Microorganisms (GCM) 10K type strain sequencing project: providing services to taxonomists for standard genome sequencing and annotation.</title>
        <authorList>
            <consortium name="The Broad Institute Genomics Platform"/>
            <consortium name="The Broad Institute Genome Sequencing Center for Infectious Disease"/>
            <person name="Wu L."/>
            <person name="Ma J."/>
        </authorList>
    </citation>
    <scope>NUCLEOTIDE SEQUENCE [LARGE SCALE GENOMIC DNA]</scope>
    <source>
        <strain evidence="3">NBRC 103166</strain>
    </source>
</reference>
<feature type="coiled-coil region" evidence="1">
    <location>
        <begin position="75"/>
        <end position="109"/>
    </location>
</feature>
<comment type="caution">
    <text evidence="2">The sequence shown here is derived from an EMBL/GenBank/DDBJ whole genome shotgun (WGS) entry which is preliminary data.</text>
</comment>
<proteinExistence type="predicted"/>
<sequence length="161" mass="18202">MKQVTRKALIGALERLIQGEPTNIELKKKAKQGKLKVNNNTVEKEAELSVGSLRNHQDIKRMIKSRSLKAKAESSDTATSEVDLLQQENKQLKRDKTKLNKLKDKHLANSRKSEDALAIQAALHIKIVQELMEILPESEREKAMDKIVNTGPDNIIKGNFR</sequence>
<name>A0ABQ6DVG7_9GAMM</name>